<accession>A0A1I7XA70</accession>
<name>A0A1I7XA70_HETBA</name>
<evidence type="ECO:0000313" key="2">
    <source>
        <dbReference type="Proteomes" id="UP000095283"/>
    </source>
</evidence>
<proteinExistence type="predicted"/>
<sequence length="54" mass="6353">MSSRVGSNLEDISRCYSSGFFCIPIYILSYSSSWSFKKRNKLYIARFFVSFSYL</sequence>
<protein>
    <submittedName>
        <fullName evidence="3">Uncharacterized protein</fullName>
    </submittedName>
</protein>
<organism evidence="2 3">
    <name type="scientific">Heterorhabditis bacteriophora</name>
    <name type="common">Entomopathogenic nematode worm</name>
    <dbReference type="NCBI Taxonomy" id="37862"/>
    <lineage>
        <taxon>Eukaryota</taxon>
        <taxon>Metazoa</taxon>
        <taxon>Ecdysozoa</taxon>
        <taxon>Nematoda</taxon>
        <taxon>Chromadorea</taxon>
        <taxon>Rhabditida</taxon>
        <taxon>Rhabditina</taxon>
        <taxon>Rhabditomorpha</taxon>
        <taxon>Strongyloidea</taxon>
        <taxon>Heterorhabditidae</taxon>
        <taxon>Heterorhabditis</taxon>
    </lineage>
</organism>
<dbReference type="WBParaSite" id="Hba_14413">
    <property type="protein sequence ID" value="Hba_14413"/>
    <property type="gene ID" value="Hba_14413"/>
</dbReference>
<evidence type="ECO:0000256" key="1">
    <source>
        <dbReference type="SAM" id="Phobius"/>
    </source>
</evidence>
<dbReference type="AlphaFoldDB" id="A0A1I7XA70"/>
<reference evidence="3" key="1">
    <citation type="submission" date="2016-11" db="UniProtKB">
        <authorList>
            <consortium name="WormBaseParasite"/>
        </authorList>
    </citation>
    <scope>IDENTIFICATION</scope>
</reference>
<keyword evidence="1" id="KW-0812">Transmembrane</keyword>
<keyword evidence="1" id="KW-1133">Transmembrane helix</keyword>
<evidence type="ECO:0000313" key="3">
    <source>
        <dbReference type="WBParaSite" id="Hba_14413"/>
    </source>
</evidence>
<keyword evidence="1" id="KW-0472">Membrane</keyword>
<keyword evidence="2" id="KW-1185">Reference proteome</keyword>
<feature type="transmembrane region" description="Helical" evidence="1">
    <location>
        <begin position="16"/>
        <end position="36"/>
    </location>
</feature>
<dbReference type="Proteomes" id="UP000095283">
    <property type="component" value="Unplaced"/>
</dbReference>